<dbReference type="Proteomes" id="UP000643165">
    <property type="component" value="Unassembled WGS sequence"/>
</dbReference>
<gene>
    <name evidence="2" type="ORF">Vlu01_03550</name>
</gene>
<keyword evidence="3" id="KW-1185">Reference proteome</keyword>
<reference evidence="2 3" key="1">
    <citation type="submission" date="2021-01" db="EMBL/GenBank/DDBJ databases">
        <title>Whole genome shotgun sequence of Verrucosispora lutea NBRC 106530.</title>
        <authorList>
            <person name="Komaki H."/>
            <person name="Tamura T."/>
        </authorList>
    </citation>
    <scope>NUCLEOTIDE SEQUENCE [LARGE SCALE GENOMIC DNA]</scope>
    <source>
        <strain evidence="2 3">NBRC 106530</strain>
    </source>
</reference>
<name>A0ABQ4IPL3_9ACTN</name>
<feature type="region of interest" description="Disordered" evidence="1">
    <location>
        <begin position="1"/>
        <end position="33"/>
    </location>
</feature>
<dbReference type="InterPro" id="IPR036291">
    <property type="entry name" value="NAD(P)-bd_dom_sf"/>
</dbReference>
<dbReference type="Gene3D" id="3.40.50.720">
    <property type="entry name" value="NAD(P)-binding Rossmann-like Domain"/>
    <property type="match status" value="1"/>
</dbReference>
<evidence type="ECO:0008006" key="4">
    <source>
        <dbReference type="Google" id="ProtNLM"/>
    </source>
</evidence>
<dbReference type="EMBL" id="BOPB01000002">
    <property type="protein sequence ID" value="GIJ19731.1"/>
    <property type="molecule type" value="Genomic_DNA"/>
</dbReference>
<dbReference type="InterPro" id="IPR002347">
    <property type="entry name" value="SDR_fam"/>
</dbReference>
<comment type="caution">
    <text evidence="2">The sequence shown here is derived from an EMBL/GenBank/DDBJ whole genome shotgun (WGS) entry which is preliminary data.</text>
</comment>
<evidence type="ECO:0000313" key="2">
    <source>
        <dbReference type="EMBL" id="GIJ19731.1"/>
    </source>
</evidence>
<feature type="compositionally biased region" description="Basic and acidic residues" evidence="1">
    <location>
        <begin position="1"/>
        <end position="22"/>
    </location>
</feature>
<dbReference type="SUPFAM" id="SSF51735">
    <property type="entry name" value="NAD(P)-binding Rossmann-fold domains"/>
    <property type="match status" value="1"/>
</dbReference>
<proteinExistence type="predicted"/>
<dbReference type="Pfam" id="PF00106">
    <property type="entry name" value="adh_short"/>
    <property type="match status" value="1"/>
</dbReference>
<evidence type="ECO:0000256" key="1">
    <source>
        <dbReference type="SAM" id="MobiDB-lite"/>
    </source>
</evidence>
<organism evidence="2 3">
    <name type="scientific">Micromonospora lutea</name>
    <dbReference type="NCBI Taxonomy" id="419825"/>
    <lineage>
        <taxon>Bacteria</taxon>
        <taxon>Bacillati</taxon>
        <taxon>Actinomycetota</taxon>
        <taxon>Actinomycetes</taxon>
        <taxon>Micromonosporales</taxon>
        <taxon>Micromonosporaceae</taxon>
        <taxon>Micromonospora</taxon>
    </lineage>
</organism>
<sequence>MANRAEAKALPRRADRPGRLLCDEGGAPSPSPGRIRARWAERAFEAQPELASLRRTGPVVTGAGSGIGQAIVRQLAAEGATVVGCDVDAAGLALTLELTEKDGFSATFVMSDPDLRHGVHEDRRRDPR</sequence>
<evidence type="ECO:0000313" key="3">
    <source>
        <dbReference type="Proteomes" id="UP000643165"/>
    </source>
</evidence>
<accession>A0ABQ4IPL3</accession>
<protein>
    <recommendedName>
        <fullName evidence="4">SDR family NAD(P)-dependent oxidoreductase</fullName>
    </recommendedName>
</protein>